<keyword evidence="2" id="KW-0479">Metal-binding</keyword>
<keyword evidence="7" id="KW-0804">Transcription</keyword>
<dbReference type="OrthoDB" id="10057873at2759"/>
<evidence type="ECO:0000313" key="12">
    <source>
        <dbReference type="EMBL" id="CAF1380360.1"/>
    </source>
</evidence>
<dbReference type="GO" id="GO:0046983">
    <property type="term" value="F:protein dimerization activity"/>
    <property type="evidence" value="ECO:0007669"/>
    <property type="project" value="InterPro"/>
</dbReference>
<name>A0A815JKU1_ADIRI</name>
<evidence type="ECO:0000256" key="1">
    <source>
        <dbReference type="ARBA" id="ARBA00004123"/>
    </source>
</evidence>
<dbReference type="GO" id="GO:0008270">
    <property type="term" value="F:zinc ion binding"/>
    <property type="evidence" value="ECO:0007669"/>
    <property type="project" value="UniProtKB-KW"/>
</dbReference>
<keyword evidence="6" id="KW-0238">DNA-binding</keyword>
<evidence type="ECO:0000256" key="4">
    <source>
        <dbReference type="ARBA" id="ARBA00022833"/>
    </source>
</evidence>
<sequence>MDSSPTASTIELTLPSRSRETDSSKDDKLPGVTKAKIGRQGLERYYNDFKEYTTGDLKGKTSARCALCKEQVWHVKNSTSNYSRHLQRKHPAEFQLWSEDVAKGTKSGDRMQQTTLDISLSPTTHTAKYSLCHPRQIELTRMVFHDFVIGLDLPLSITEKTAFVRAMATVDPKFRVPSRRSIVSSYLPRAYDQISTKLKNVCTSALFVSLTFDAWTDRRMRAFYAVTIHYINGMGQLKAHLLAFNPLSGSHTSENLYIEYERVSTAFTIGNKIVRLITDNASNNLAAFGELVIPGFESYFVKEEDVEDIDDDVDEINLSMSEGNRPDDENVLNESERGEELLRLPCFIHTLQLVVKDGLKESNCSRSALAKVAQIAKLSHTSIPVAEKLQELKFSIPEAVITRWNSQFITITKVLDIPNALLNDLLAEQKKTELILSMKDLSVLREFTSIFTLFAEATTRTQTEQCLSISLVAPSVLAIYFDLENESKLSKHSSSLCHALILSLKQRFGGLLINLEIPVDDSIKRRSTFSLFSDDIFLISAFLDGQFRLRWILQSALSEETKIRLCDRIKLLVIQAAFRLEHSSVITQTVDDPPNELTAAIAGDDPSGVKESSGASVTPKRKSLFSYCETSSAAASKKMRADIIDEINEEMVLFLKDQRYESDLIFARKGHCPHLYRLAMRVLCVPATSAPAERVFSRSGLLMRPHRSRLTKDSLAKLTFVKCNIDLLS</sequence>
<dbReference type="InterPro" id="IPR052035">
    <property type="entry name" value="ZnF_BED_domain_contain"/>
</dbReference>
<evidence type="ECO:0000259" key="10">
    <source>
        <dbReference type="Pfam" id="PF02892"/>
    </source>
</evidence>
<evidence type="ECO:0000256" key="9">
    <source>
        <dbReference type="SAM" id="MobiDB-lite"/>
    </source>
</evidence>
<dbReference type="InterPro" id="IPR012337">
    <property type="entry name" value="RNaseH-like_sf"/>
</dbReference>
<dbReference type="InterPro" id="IPR008906">
    <property type="entry name" value="HATC_C_dom"/>
</dbReference>
<keyword evidence="8" id="KW-0539">Nucleus</keyword>
<feature type="compositionally biased region" description="Basic and acidic residues" evidence="9">
    <location>
        <begin position="17"/>
        <end position="29"/>
    </location>
</feature>
<comment type="caution">
    <text evidence="12">The sequence shown here is derived from an EMBL/GenBank/DDBJ whole genome shotgun (WGS) entry which is preliminary data.</text>
</comment>
<keyword evidence="5" id="KW-0805">Transcription regulation</keyword>
<accession>A0A815JKU1</accession>
<dbReference type="InterPro" id="IPR003656">
    <property type="entry name" value="Znf_BED"/>
</dbReference>
<proteinExistence type="predicted"/>
<evidence type="ECO:0000256" key="7">
    <source>
        <dbReference type="ARBA" id="ARBA00023163"/>
    </source>
</evidence>
<reference evidence="12" key="1">
    <citation type="submission" date="2021-02" db="EMBL/GenBank/DDBJ databases">
        <authorList>
            <person name="Nowell W R."/>
        </authorList>
    </citation>
    <scope>NUCLEOTIDE SEQUENCE</scope>
</reference>
<keyword evidence="3" id="KW-0863">Zinc-finger</keyword>
<gene>
    <name evidence="12" type="ORF">EDS130_LOCUS34891</name>
</gene>
<keyword evidence="4" id="KW-0862">Zinc</keyword>
<evidence type="ECO:0000256" key="6">
    <source>
        <dbReference type="ARBA" id="ARBA00023125"/>
    </source>
</evidence>
<evidence type="ECO:0000256" key="8">
    <source>
        <dbReference type="ARBA" id="ARBA00023242"/>
    </source>
</evidence>
<dbReference type="AlphaFoldDB" id="A0A815JKU1"/>
<feature type="domain" description="BED-type" evidence="10">
    <location>
        <begin position="60"/>
        <end position="91"/>
    </location>
</feature>
<dbReference type="GO" id="GO:0003677">
    <property type="term" value="F:DNA binding"/>
    <property type="evidence" value="ECO:0007669"/>
    <property type="project" value="UniProtKB-KW"/>
</dbReference>
<dbReference type="Proteomes" id="UP000663852">
    <property type="component" value="Unassembled WGS sequence"/>
</dbReference>
<dbReference type="PANTHER" id="PTHR46481:SF10">
    <property type="entry name" value="ZINC FINGER BED DOMAIN-CONTAINING PROTEIN 39"/>
    <property type="match status" value="1"/>
</dbReference>
<feature type="compositionally biased region" description="Polar residues" evidence="9">
    <location>
        <begin position="1"/>
        <end position="11"/>
    </location>
</feature>
<dbReference type="Pfam" id="PF02892">
    <property type="entry name" value="zf-BED"/>
    <property type="match status" value="1"/>
</dbReference>
<feature type="domain" description="HAT C-terminal dimerisation" evidence="11">
    <location>
        <begin position="668"/>
        <end position="724"/>
    </location>
</feature>
<evidence type="ECO:0000256" key="5">
    <source>
        <dbReference type="ARBA" id="ARBA00023015"/>
    </source>
</evidence>
<dbReference type="SUPFAM" id="SSF53098">
    <property type="entry name" value="Ribonuclease H-like"/>
    <property type="match status" value="1"/>
</dbReference>
<evidence type="ECO:0000256" key="2">
    <source>
        <dbReference type="ARBA" id="ARBA00022723"/>
    </source>
</evidence>
<protein>
    <recommendedName>
        <fullName evidence="14">BED-type domain-containing protein</fullName>
    </recommendedName>
</protein>
<comment type="subcellular location">
    <subcellularLocation>
        <location evidence="1">Nucleus</location>
    </subcellularLocation>
</comment>
<evidence type="ECO:0008006" key="14">
    <source>
        <dbReference type="Google" id="ProtNLM"/>
    </source>
</evidence>
<evidence type="ECO:0000259" key="11">
    <source>
        <dbReference type="Pfam" id="PF05699"/>
    </source>
</evidence>
<dbReference type="EMBL" id="CAJNOJ010000298">
    <property type="protein sequence ID" value="CAF1380360.1"/>
    <property type="molecule type" value="Genomic_DNA"/>
</dbReference>
<dbReference type="GO" id="GO:0005634">
    <property type="term" value="C:nucleus"/>
    <property type="evidence" value="ECO:0007669"/>
    <property type="project" value="UniProtKB-SubCell"/>
</dbReference>
<dbReference type="PANTHER" id="PTHR46481">
    <property type="entry name" value="ZINC FINGER BED DOMAIN-CONTAINING PROTEIN 4"/>
    <property type="match status" value="1"/>
</dbReference>
<feature type="region of interest" description="Disordered" evidence="9">
    <location>
        <begin position="1"/>
        <end position="33"/>
    </location>
</feature>
<evidence type="ECO:0000256" key="3">
    <source>
        <dbReference type="ARBA" id="ARBA00022771"/>
    </source>
</evidence>
<organism evidence="12 13">
    <name type="scientific">Adineta ricciae</name>
    <name type="common">Rotifer</name>
    <dbReference type="NCBI Taxonomy" id="249248"/>
    <lineage>
        <taxon>Eukaryota</taxon>
        <taxon>Metazoa</taxon>
        <taxon>Spiralia</taxon>
        <taxon>Gnathifera</taxon>
        <taxon>Rotifera</taxon>
        <taxon>Eurotatoria</taxon>
        <taxon>Bdelloidea</taxon>
        <taxon>Adinetida</taxon>
        <taxon>Adinetidae</taxon>
        <taxon>Adineta</taxon>
    </lineage>
</organism>
<evidence type="ECO:0000313" key="13">
    <source>
        <dbReference type="Proteomes" id="UP000663852"/>
    </source>
</evidence>
<dbReference type="Pfam" id="PF05699">
    <property type="entry name" value="Dimer_Tnp_hAT"/>
    <property type="match status" value="1"/>
</dbReference>